<reference evidence="1" key="1">
    <citation type="submission" date="2023-03" db="EMBL/GenBank/DDBJ databases">
        <title>Massive genome expansion in bonnet fungi (Mycena s.s.) driven by repeated elements and novel gene families across ecological guilds.</title>
        <authorList>
            <consortium name="Lawrence Berkeley National Laboratory"/>
            <person name="Harder C.B."/>
            <person name="Miyauchi S."/>
            <person name="Viragh M."/>
            <person name="Kuo A."/>
            <person name="Thoen E."/>
            <person name="Andreopoulos B."/>
            <person name="Lu D."/>
            <person name="Skrede I."/>
            <person name="Drula E."/>
            <person name="Henrissat B."/>
            <person name="Morin E."/>
            <person name="Kohler A."/>
            <person name="Barry K."/>
            <person name="LaButti K."/>
            <person name="Morin E."/>
            <person name="Salamov A."/>
            <person name="Lipzen A."/>
            <person name="Mereny Z."/>
            <person name="Hegedus B."/>
            <person name="Baldrian P."/>
            <person name="Stursova M."/>
            <person name="Weitz H."/>
            <person name="Taylor A."/>
            <person name="Grigoriev I.V."/>
            <person name="Nagy L.G."/>
            <person name="Martin F."/>
            <person name="Kauserud H."/>
        </authorList>
    </citation>
    <scope>NUCLEOTIDE SEQUENCE</scope>
    <source>
        <strain evidence="1">CBHHK067</strain>
    </source>
</reference>
<sequence>MCAMKYSKLWAQRSGFSWRRNPERECTCLDAEQATFEKEARISADGLECVFQFGPDTHSKSHGGNNRNEFSTLLQPCTSGTMYRREGIRRWEVDSERQRASDSRKGTRDTNQAFAVLNSSTRNRDGVRKVVLEALHGGLRAVAPAAPPAACSMNFALHSTDGDCGQKRRWWLEIIQRTPSIFRGAGFRSLGDYKMNGVVSCFWKMDRRPGARCQMELDGLLKLSRDIVYPTGVWGRQSPGWIFERAFWKMTKTSAFDPRGYHSDQFGHHANITRLGFGML</sequence>
<evidence type="ECO:0000313" key="1">
    <source>
        <dbReference type="EMBL" id="KAJ7655916.1"/>
    </source>
</evidence>
<name>A0AAD7G1I1_MYCRO</name>
<comment type="caution">
    <text evidence="1">The sequence shown here is derived from an EMBL/GenBank/DDBJ whole genome shotgun (WGS) entry which is preliminary data.</text>
</comment>
<dbReference type="Proteomes" id="UP001221757">
    <property type="component" value="Unassembled WGS sequence"/>
</dbReference>
<gene>
    <name evidence="1" type="ORF">B0H17DRAFT_1185965</name>
</gene>
<evidence type="ECO:0000313" key="2">
    <source>
        <dbReference type="Proteomes" id="UP001221757"/>
    </source>
</evidence>
<accession>A0AAD7G1I1</accession>
<protein>
    <submittedName>
        <fullName evidence="1">Uncharacterized protein</fullName>
    </submittedName>
</protein>
<feature type="non-terminal residue" evidence="1">
    <location>
        <position position="280"/>
    </location>
</feature>
<organism evidence="1 2">
    <name type="scientific">Mycena rosella</name>
    <name type="common">Pink bonnet</name>
    <name type="synonym">Agaricus rosellus</name>
    <dbReference type="NCBI Taxonomy" id="1033263"/>
    <lineage>
        <taxon>Eukaryota</taxon>
        <taxon>Fungi</taxon>
        <taxon>Dikarya</taxon>
        <taxon>Basidiomycota</taxon>
        <taxon>Agaricomycotina</taxon>
        <taxon>Agaricomycetes</taxon>
        <taxon>Agaricomycetidae</taxon>
        <taxon>Agaricales</taxon>
        <taxon>Marasmiineae</taxon>
        <taxon>Mycenaceae</taxon>
        <taxon>Mycena</taxon>
    </lineage>
</organism>
<dbReference type="AlphaFoldDB" id="A0AAD7G1I1"/>
<proteinExistence type="predicted"/>
<keyword evidence="2" id="KW-1185">Reference proteome</keyword>
<dbReference type="EMBL" id="JARKIE010000305">
    <property type="protein sequence ID" value="KAJ7655916.1"/>
    <property type="molecule type" value="Genomic_DNA"/>
</dbReference>